<dbReference type="PANTHER" id="PTHR30472">
    <property type="entry name" value="FERRIC ENTEROBACTIN TRANSPORT SYSTEM PERMEASE PROTEIN"/>
    <property type="match status" value="1"/>
</dbReference>
<evidence type="ECO:0000256" key="8">
    <source>
        <dbReference type="SAM" id="Phobius"/>
    </source>
</evidence>
<evidence type="ECO:0000313" key="9">
    <source>
        <dbReference type="EMBL" id="MFC5630278.1"/>
    </source>
</evidence>
<comment type="subcellular location">
    <subcellularLocation>
        <location evidence="1">Cell membrane</location>
        <topology evidence="1">Multi-pass membrane protein</topology>
    </subcellularLocation>
</comment>
<accession>A0ABW0UBB3</accession>
<proteinExistence type="inferred from homology"/>
<evidence type="ECO:0000256" key="7">
    <source>
        <dbReference type="ARBA" id="ARBA00023136"/>
    </source>
</evidence>
<feature type="transmembrane region" description="Helical" evidence="8">
    <location>
        <begin position="51"/>
        <end position="71"/>
    </location>
</feature>
<feature type="transmembrane region" description="Helical" evidence="8">
    <location>
        <begin position="6"/>
        <end position="30"/>
    </location>
</feature>
<feature type="transmembrane region" description="Helical" evidence="8">
    <location>
        <begin position="224"/>
        <end position="254"/>
    </location>
</feature>
<feature type="transmembrane region" description="Helical" evidence="8">
    <location>
        <begin position="181"/>
        <end position="198"/>
    </location>
</feature>
<dbReference type="InterPro" id="IPR000522">
    <property type="entry name" value="ABC_transptr_permease_BtuC"/>
</dbReference>
<dbReference type="Pfam" id="PF01032">
    <property type="entry name" value="FecCD"/>
    <property type="match status" value="1"/>
</dbReference>
<feature type="transmembrane region" description="Helical" evidence="8">
    <location>
        <begin position="77"/>
        <end position="99"/>
    </location>
</feature>
<reference evidence="10" key="1">
    <citation type="journal article" date="2019" name="Int. J. Syst. Evol. Microbiol.">
        <title>The Global Catalogue of Microorganisms (GCM) 10K type strain sequencing project: providing services to taxonomists for standard genome sequencing and annotation.</title>
        <authorList>
            <consortium name="The Broad Institute Genomics Platform"/>
            <consortium name="The Broad Institute Genome Sequencing Center for Infectious Disease"/>
            <person name="Wu L."/>
            <person name="Ma J."/>
        </authorList>
    </citation>
    <scope>NUCLEOTIDE SEQUENCE [LARGE SCALE GENOMIC DNA]</scope>
    <source>
        <strain evidence="10">DT43</strain>
    </source>
</reference>
<evidence type="ECO:0000256" key="6">
    <source>
        <dbReference type="ARBA" id="ARBA00022989"/>
    </source>
</evidence>
<feature type="transmembrane region" description="Helical" evidence="8">
    <location>
        <begin position="294"/>
        <end position="312"/>
    </location>
</feature>
<feature type="transmembrane region" description="Helical" evidence="8">
    <location>
        <begin position="108"/>
        <end position="127"/>
    </location>
</feature>
<dbReference type="EMBL" id="JBHSOJ010000009">
    <property type="protein sequence ID" value="MFC5630278.1"/>
    <property type="molecule type" value="Genomic_DNA"/>
</dbReference>
<keyword evidence="6 8" id="KW-1133">Transmembrane helix</keyword>
<dbReference type="Proteomes" id="UP001596110">
    <property type="component" value="Unassembled WGS sequence"/>
</dbReference>
<dbReference type="CDD" id="cd06550">
    <property type="entry name" value="TM_ABC_iron-siderophores_like"/>
    <property type="match status" value="1"/>
</dbReference>
<protein>
    <submittedName>
        <fullName evidence="9">ABC transporter permease</fullName>
    </submittedName>
</protein>
<evidence type="ECO:0000256" key="4">
    <source>
        <dbReference type="ARBA" id="ARBA00022475"/>
    </source>
</evidence>
<evidence type="ECO:0000256" key="5">
    <source>
        <dbReference type="ARBA" id="ARBA00022692"/>
    </source>
</evidence>
<gene>
    <name evidence="9" type="ORF">ACFPQ3_01345</name>
</gene>
<dbReference type="InterPro" id="IPR037294">
    <property type="entry name" value="ABC_BtuC-like"/>
</dbReference>
<dbReference type="SUPFAM" id="SSF81345">
    <property type="entry name" value="ABC transporter involved in vitamin B12 uptake, BtuC"/>
    <property type="match status" value="1"/>
</dbReference>
<keyword evidence="10" id="KW-1185">Reference proteome</keyword>
<keyword evidence="4" id="KW-1003">Cell membrane</keyword>
<sequence length="318" mass="35073">MKALNGLVPVLFILIFLSLTIGASSQFSWVSLFQGGDMASHVFWQSRLPRTLAILLSAGAMSLSGLLMQTITQNHYAAPSTVGTVEAAQLGMLVSLFFFPQATLLQKMVFAFSAAMLTTFFFIKVVRRLQFKEKWQLPLVGMIYGGMIGAFAQMIAYRFNLVQSMASWTQGSFAMIQTKQYEWLFLNLVILGAVWYFSEGFSLMSLGEDTSRVLGLPFEHMEGLALLLISLTTATTMITVGSLPFVGIIIPNLVRLHISEHLKNSQAVVVLAGSCLVLACDIFARLVIRPYEVSVSLILGVLGSLIFILLLWRGERHG</sequence>
<organism evidence="9 10">
    <name type="scientific">Streptococcus caledonicus</name>
    <dbReference type="NCBI Taxonomy" id="2614158"/>
    <lineage>
        <taxon>Bacteria</taxon>
        <taxon>Bacillati</taxon>
        <taxon>Bacillota</taxon>
        <taxon>Bacilli</taxon>
        <taxon>Lactobacillales</taxon>
        <taxon>Streptococcaceae</taxon>
        <taxon>Streptococcus</taxon>
    </lineage>
</organism>
<feature type="transmembrane region" description="Helical" evidence="8">
    <location>
        <begin position="139"/>
        <end position="160"/>
    </location>
</feature>
<comment type="caution">
    <text evidence="9">The sequence shown here is derived from an EMBL/GenBank/DDBJ whole genome shotgun (WGS) entry which is preliminary data.</text>
</comment>
<feature type="transmembrane region" description="Helical" evidence="8">
    <location>
        <begin position="266"/>
        <end position="288"/>
    </location>
</feature>
<comment type="similarity">
    <text evidence="2">Belongs to the binding-protein-dependent transport system permease family. FecCD subfamily.</text>
</comment>
<dbReference type="RefSeq" id="WP_156807177.1">
    <property type="nucleotide sequence ID" value="NZ_JBHSOJ010000009.1"/>
</dbReference>
<evidence type="ECO:0000256" key="1">
    <source>
        <dbReference type="ARBA" id="ARBA00004651"/>
    </source>
</evidence>
<keyword evidence="7 8" id="KW-0472">Membrane</keyword>
<keyword evidence="5 8" id="KW-0812">Transmembrane</keyword>
<name>A0ABW0UBB3_9STRE</name>
<keyword evidence="3" id="KW-0813">Transport</keyword>
<dbReference type="PANTHER" id="PTHR30472:SF27">
    <property type="entry name" value="PETROBACTIN IMPORT SYSTEM PERMEASE PROTEIN YCLN"/>
    <property type="match status" value="1"/>
</dbReference>
<evidence type="ECO:0000313" key="10">
    <source>
        <dbReference type="Proteomes" id="UP001596110"/>
    </source>
</evidence>
<evidence type="ECO:0000256" key="2">
    <source>
        <dbReference type="ARBA" id="ARBA00007935"/>
    </source>
</evidence>
<dbReference type="Gene3D" id="1.10.3470.10">
    <property type="entry name" value="ABC transporter involved in vitamin B12 uptake, BtuC"/>
    <property type="match status" value="1"/>
</dbReference>
<evidence type="ECO:0000256" key="3">
    <source>
        <dbReference type="ARBA" id="ARBA00022448"/>
    </source>
</evidence>